<protein>
    <submittedName>
        <fullName evidence="2">Uncharacterized protein</fullName>
    </submittedName>
</protein>
<sequence length="451" mass="47719">MTNLEAKNAEGLLEATATLKGMLGIGSASTRTGDDKQQNGSDSPSNKQVTKAAGTKTKSEDKQKKKKKNKKNTGEKTKGGGKQSKHSGKNKNANPKQTEKQAGQNEKSASNRFAWSAFQSSPDASSLPIPMFGSVKKEEQDGHGAVTPSSTTEKQDAMRVVKKKEEPPQLSDVQHGQAQVQVHAEQEKSGVDVSSSSGSYNAASIALIQLLNGSNASTGGDGNGNVDGDTVDINRQCQLEDKVKDPDKVAESAMENFQSLNISNSQDNPDSSSSGGINLAAMASATNATTGENVNTMDNSTLPHRMVSSQPVQNQPAHTNFGNPQYATPPAGQQYPHQHTSMMTIQVQVPENNGYMVVNAPYTGYPIPIQIPPGVRPGMVIPVNVPVMMPHGFPPTQSHMQPPMGSYPPQQSFQGQRYSQPAPMQKSAGPKAGSWAAKASANTKGPASSKK</sequence>
<reference evidence="2" key="1">
    <citation type="submission" date="2021-01" db="EMBL/GenBank/DDBJ databases">
        <authorList>
            <person name="Corre E."/>
            <person name="Pelletier E."/>
            <person name="Niang G."/>
            <person name="Scheremetjew M."/>
            <person name="Finn R."/>
            <person name="Kale V."/>
            <person name="Holt S."/>
            <person name="Cochrane G."/>
            <person name="Meng A."/>
            <person name="Brown T."/>
            <person name="Cohen L."/>
        </authorList>
    </citation>
    <scope>NUCLEOTIDE SEQUENCE</scope>
    <source>
        <strain evidence="2">B650</strain>
    </source>
</reference>
<feature type="compositionally biased region" description="Polar residues" evidence="1">
    <location>
        <begin position="408"/>
        <end position="419"/>
    </location>
</feature>
<feature type="region of interest" description="Disordered" evidence="1">
    <location>
        <begin position="25"/>
        <end position="198"/>
    </location>
</feature>
<dbReference type="EMBL" id="HBGY01033599">
    <property type="protein sequence ID" value="CAD9614356.1"/>
    <property type="molecule type" value="Transcribed_RNA"/>
</dbReference>
<feature type="compositionally biased region" description="Basic and acidic residues" evidence="1">
    <location>
        <begin position="153"/>
        <end position="167"/>
    </location>
</feature>
<feature type="compositionally biased region" description="Polar residues" evidence="1">
    <location>
        <begin position="440"/>
        <end position="451"/>
    </location>
</feature>
<feature type="region of interest" description="Disordered" evidence="1">
    <location>
        <begin position="393"/>
        <end position="451"/>
    </location>
</feature>
<organism evidence="2">
    <name type="scientific">Leptocylindrus danicus</name>
    <dbReference type="NCBI Taxonomy" id="163516"/>
    <lineage>
        <taxon>Eukaryota</taxon>
        <taxon>Sar</taxon>
        <taxon>Stramenopiles</taxon>
        <taxon>Ochrophyta</taxon>
        <taxon>Bacillariophyta</taxon>
        <taxon>Coscinodiscophyceae</taxon>
        <taxon>Chaetocerotophycidae</taxon>
        <taxon>Leptocylindrales</taxon>
        <taxon>Leptocylindraceae</taxon>
        <taxon>Leptocylindrus</taxon>
    </lineage>
</organism>
<dbReference type="AlphaFoldDB" id="A0A7S2LRP6"/>
<accession>A0A7S2LRP6</accession>
<dbReference type="Pfam" id="PF15365">
    <property type="entry name" value="PNRC"/>
    <property type="match status" value="1"/>
</dbReference>
<feature type="compositionally biased region" description="Low complexity" evidence="1">
    <location>
        <begin position="174"/>
        <end position="183"/>
    </location>
</feature>
<evidence type="ECO:0000256" key="1">
    <source>
        <dbReference type="SAM" id="MobiDB-lite"/>
    </source>
</evidence>
<dbReference type="InterPro" id="IPR028322">
    <property type="entry name" value="PNRC-like_rgn"/>
</dbReference>
<name>A0A7S2LRP6_9STRA</name>
<evidence type="ECO:0000313" key="2">
    <source>
        <dbReference type="EMBL" id="CAD9614356.1"/>
    </source>
</evidence>
<feature type="compositionally biased region" description="Polar residues" evidence="1">
    <location>
        <begin position="38"/>
        <end position="49"/>
    </location>
</feature>
<feature type="compositionally biased region" description="Polar residues" evidence="1">
    <location>
        <begin position="93"/>
        <end position="124"/>
    </location>
</feature>
<gene>
    <name evidence="2" type="ORF">LDAN0321_LOCUS21083</name>
</gene>
<proteinExistence type="predicted"/>
<dbReference type="GO" id="GO:0016071">
    <property type="term" value="P:mRNA metabolic process"/>
    <property type="evidence" value="ECO:0007669"/>
    <property type="project" value="UniProtKB-ARBA"/>
</dbReference>